<feature type="region of interest" description="Disordered" evidence="11">
    <location>
        <begin position="1"/>
        <end position="27"/>
    </location>
</feature>
<feature type="region of interest" description="Disordered" evidence="11">
    <location>
        <begin position="315"/>
        <end position="462"/>
    </location>
</feature>
<keyword evidence="9" id="KW-0811">Translocation</keyword>
<evidence type="ECO:0000313" key="14">
    <source>
        <dbReference type="WBParaSite" id="GPLIN_001076800"/>
    </source>
</evidence>
<keyword evidence="8 12" id="KW-1133">Transmembrane helix</keyword>
<reference evidence="13" key="1">
    <citation type="submission" date="2013-12" db="EMBL/GenBank/DDBJ databases">
        <authorList>
            <person name="Aslett M."/>
        </authorList>
    </citation>
    <scope>NUCLEOTIDE SEQUENCE [LARGE SCALE GENOMIC DNA]</scope>
    <source>
        <strain evidence="13">Lindley</strain>
    </source>
</reference>
<dbReference type="InterPro" id="IPR004728">
    <property type="entry name" value="Sec62"/>
</dbReference>
<feature type="compositionally biased region" description="Basic and acidic residues" evidence="11">
    <location>
        <begin position="351"/>
        <end position="374"/>
    </location>
</feature>
<feature type="transmembrane region" description="Helical" evidence="12">
    <location>
        <begin position="241"/>
        <end position="274"/>
    </location>
</feature>
<feature type="compositionally biased region" description="Polar residues" evidence="11">
    <location>
        <begin position="434"/>
        <end position="454"/>
    </location>
</feature>
<keyword evidence="10 12" id="KW-0472">Membrane</keyword>
<feature type="transmembrane region" description="Helical" evidence="12">
    <location>
        <begin position="217"/>
        <end position="235"/>
    </location>
</feature>
<comment type="subcellular location">
    <subcellularLocation>
        <location evidence="1">Endoplasmic reticulum membrane</location>
        <topology evidence="1">Multi-pass membrane protein</topology>
    </subcellularLocation>
</comment>
<dbReference type="Pfam" id="PF03839">
    <property type="entry name" value="Sec62"/>
    <property type="match status" value="1"/>
</dbReference>
<evidence type="ECO:0000256" key="5">
    <source>
        <dbReference type="ARBA" id="ARBA00022692"/>
    </source>
</evidence>
<dbReference type="PANTHER" id="PTHR12443:SF9">
    <property type="entry name" value="TRANSLOCATION PROTEIN SEC62"/>
    <property type="match status" value="1"/>
</dbReference>
<evidence type="ECO:0000256" key="4">
    <source>
        <dbReference type="ARBA" id="ARBA00022448"/>
    </source>
</evidence>
<evidence type="ECO:0000256" key="2">
    <source>
        <dbReference type="ARBA" id="ARBA00010604"/>
    </source>
</evidence>
<evidence type="ECO:0000256" key="3">
    <source>
        <dbReference type="ARBA" id="ARBA00021257"/>
    </source>
</evidence>
<keyword evidence="13" id="KW-1185">Reference proteome</keyword>
<comment type="similarity">
    <text evidence="2">Belongs to the SEC62 family.</text>
</comment>
<proteinExistence type="inferred from homology"/>
<keyword evidence="6" id="KW-0256">Endoplasmic reticulum</keyword>
<evidence type="ECO:0000256" key="10">
    <source>
        <dbReference type="ARBA" id="ARBA00023136"/>
    </source>
</evidence>
<name>A0A183CD16_GLOPA</name>
<dbReference type="WBParaSite" id="GPLIN_001076800">
    <property type="protein sequence ID" value="GPLIN_001076800"/>
    <property type="gene ID" value="GPLIN_001076800"/>
</dbReference>
<evidence type="ECO:0000256" key="1">
    <source>
        <dbReference type="ARBA" id="ARBA00004477"/>
    </source>
</evidence>
<reference evidence="14" key="3">
    <citation type="submission" date="2016-06" db="UniProtKB">
        <authorList>
            <consortium name="WormBaseParasite"/>
        </authorList>
    </citation>
    <scope>IDENTIFICATION</scope>
</reference>
<organism evidence="13 14">
    <name type="scientific">Globodera pallida</name>
    <name type="common">Potato cyst nematode worm</name>
    <name type="synonym">Heterodera pallida</name>
    <dbReference type="NCBI Taxonomy" id="36090"/>
    <lineage>
        <taxon>Eukaryota</taxon>
        <taxon>Metazoa</taxon>
        <taxon>Ecdysozoa</taxon>
        <taxon>Nematoda</taxon>
        <taxon>Chromadorea</taxon>
        <taxon>Rhabditida</taxon>
        <taxon>Tylenchina</taxon>
        <taxon>Tylenchomorpha</taxon>
        <taxon>Tylenchoidea</taxon>
        <taxon>Heteroderidae</taxon>
        <taxon>Heteroderinae</taxon>
        <taxon>Globodera</taxon>
    </lineage>
</organism>
<evidence type="ECO:0000256" key="12">
    <source>
        <dbReference type="SAM" id="Phobius"/>
    </source>
</evidence>
<dbReference type="Proteomes" id="UP000050741">
    <property type="component" value="Unassembled WGS sequence"/>
</dbReference>
<sequence length="462" mass="51539">MAERKKKKDKNAGKKGSEDGGDSNKLTKEEDAIARFVRFNCPTNSTMFEGNEVHYFSGKKAVDVLVESKKYGAVAKIPKFLNSGVAEEFLQTLLEKGLFVRAKKLVPKKKEKPSSDQPPKAEKGGLDVNKSPPSGAKSAAEKKQQKEGVEEDEERTKAEDDAAKGEEEDEEKREQQEEEKKKKKKVKILLHDVQTFDVSSNDVYVWIFDPTPLWKKCVGILIVLGTIGGCLFPLWPDWLRLGIYYLSVTGIALFGLLLGVAFARTVLFGFIWLCTLGRHRLWLLPNLLEECGFFESFQPTYTYEYIPGGIFAKKDPKCKKKKDDSKKEEQGNDNKDEDEQKDGVDGVGIDTDDKTPLISQEEREDAKPESEHDISSPPSVSSLKEEEKAGHPAQADRAELEHNSSSAESESQHSSSKKDGTSGSEEEDVEEGLQTGTDDSNSWEKLSENSQRSTAECGKKKE</sequence>
<dbReference type="GO" id="GO:0031204">
    <property type="term" value="P:post-translational protein targeting to membrane, translocation"/>
    <property type="evidence" value="ECO:0007669"/>
    <property type="project" value="TreeGrafter"/>
</dbReference>
<keyword evidence="5 12" id="KW-0812">Transmembrane</keyword>
<evidence type="ECO:0000256" key="9">
    <source>
        <dbReference type="ARBA" id="ARBA00023010"/>
    </source>
</evidence>
<evidence type="ECO:0000313" key="13">
    <source>
        <dbReference type="Proteomes" id="UP000050741"/>
    </source>
</evidence>
<reference evidence="13" key="2">
    <citation type="submission" date="2014-05" db="EMBL/GenBank/DDBJ databases">
        <title>The genome and life-stage specific transcriptomes of Globodera pallida elucidate key aspects of plant parasitism by a cyst nematode.</title>
        <authorList>
            <person name="Cotton J.A."/>
            <person name="Lilley C.J."/>
            <person name="Jones L.M."/>
            <person name="Kikuchi T."/>
            <person name="Reid A.J."/>
            <person name="Thorpe P."/>
            <person name="Tsai I.J."/>
            <person name="Beasley H."/>
            <person name="Blok V."/>
            <person name="Cock P.J.A."/>
            <person name="Van den Akker S.E."/>
            <person name="Holroyd N."/>
            <person name="Hunt M."/>
            <person name="Mantelin S."/>
            <person name="Naghra H."/>
            <person name="Pain A."/>
            <person name="Palomares-Rius J.E."/>
            <person name="Zarowiecki M."/>
            <person name="Berriman M."/>
            <person name="Jones J.T."/>
            <person name="Urwin P.E."/>
        </authorList>
    </citation>
    <scope>NUCLEOTIDE SEQUENCE [LARGE SCALE GENOMIC DNA]</scope>
    <source>
        <strain evidence="13">Lindley</strain>
    </source>
</reference>
<accession>A0A183CD16</accession>
<feature type="compositionally biased region" description="Basic and acidic residues" evidence="11">
    <location>
        <begin position="139"/>
        <end position="165"/>
    </location>
</feature>
<feature type="region of interest" description="Disordered" evidence="11">
    <location>
        <begin position="106"/>
        <end position="178"/>
    </location>
</feature>
<evidence type="ECO:0000256" key="11">
    <source>
        <dbReference type="SAM" id="MobiDB-lite"/>
    </source>
</evidence>
<dbReference type="GO" id="GO:0005789">
    <property type="term" value="C:endoplasmic reticulum membrane"/>
    <property type="evidence" value="ECO:0007669"/>
    <property type="project" value="UniProtKB-SubCell"/>
</dbReference>
<feature type="compositionally biased region" description="Basic and acidic residues" evidence="11">
    <location>
        <begin position="383"/>
        <end position="402"/>
    </location>
</feature>
<dbReference type="PANTHER" id="PTHR12443">
    <property type="entry name" value="TRANSLOCATION PROTEIN SEC62"/>
    <property type="match status" value="1"/>
</dbReference>
<keyword evidence="7" id="KW-0653">Protein transport</keyword>
<keyword evidence="4" id="KW-0813">Transport</keyword>
<feature type="compositionally biased region" description="Basic and acidic residues" evidence="11">
    <location>
        <begin position="321"/>
        <end position="334"/>
    </location>
</feature>
<feature type="compositionally biased region" description="Low complexity" evidence="11">
    <location>
        <begin position="403"/>
        <end position="414"/>
    </location>
</feature>
<protein>
    <recommendedName>
        <fullName evidence="3">Translocation protein SEC62</fullName>
    </recommendedName>
</protein>
<evidence type="ECO:0000256" key="6">
    <source>
        <dbReference type="ARBA" id="ARBA00022824"/>
    </source>
</evidence>
<dbReference type="AlphaFoldDB" id="A0A183CD16"/>
<evidence type="ECO:0000256" key="7">
    <source>
        <dbReference type="ARBA" id="ARBA00022927"/>
    </source>
</evidence>
<evidence type="ECO:0000256" key="8">
    <source>
        <dbReference type="ARBA" id="ARBA00022989"/>
    </source>
</evidence>